<dbReference type="OrthoDB" id="61520at2"/>
<reference evidence="3 4" key="1">
    <citation type="submission" date="2019-01" db="EMBL/GenBank/DDBJ databases">
        <title>Genome sequencing of strain FW100M-2.</title>
        <authorList>
            <person name="Heo J."/>
            <person name="Kim S.-J."/>
            <person name="Kim J.-S."/>
            <person name="Hong S.-B."/>
            <person name="Kwon S.-W."/>
        </authorList>
    </citation>
    <scope>NUCLEOTIDE SEQUENCE [LARGE SCALE GENOMIC DNA]</scope>
    <source>
        <strain evidence="3 4">FW100M-2</strain>
    </source>
</reference>
<dbReference type="Pfam" id="PF16472">
    <property type="entry name" value="DUF5050"/>
    <property type="match status" value="1"/>
</dbReference>
<name>A0A4P6ETY8_9BACL</name>
<dbReference type="EMBL" id="CP035492">
    <property type="protein sequence ID" value="QAY66402.1"/>
    <property type="molecule type" value="Genomic_DNA"/>
</dbReference>
<evidence type="ECO:0000259" key="2">
    <source>
        <dbReference type="Pfam" id="PF16472"/>
    </source>
</evidence>
<evidence type="ECO:0000313" key="4">
    <source>
        <dbReference type="Proteomes" id="UP000293568"/>
    </source>
</evidence>
<evidence type="ECO:0000256" key="1">
    <source>
        <dbReference type="SAM" id="SignalP"/>
    </source>
</evidence>
<sequence length="535" mass="59265">MIKRLAGYAAALSLCMSLLFPGGRTYAAEANVKVTLPSFAVTLNGHTVENQYREYPLLVYRGITYFPMTWYDTRMLGLEAIWSQQSGLQINQQNVTASYAPYKSKQRNAVSYTAKVTATAVTVNGKMINNKQESYPLLSFRNVTYFPLTWRFAHDEFGWDYNWSSTGGLRITSHNQQLQTAALPADAGQNDVALYKGYYYFVETTGVINHVYRSSALQPSKKEEIYSYIIETDVGLQKMIQFQIRGNALWFTYHLGGGIMGSDQYVKISEDGKAKLMHSGYLDFRDTPEGTLLIYQGASAFEGSNLRLLSTADDPETGKSIGEAGINYGVHIKYSFGTALTPDPSTTVMGDDLYILASRQENNINQIHKIDLKTNTTEVIIQSAVSSFRIIGNKLYYTQDEDGALYSSALDGTGKTKMTDHAVSWFDNLDGNLYYTTKKGTNEFELYKADPAAQDPLVWPKPFAEVHAVNGILVCRPGDNDGAVLLNASGSLLVNITDPISNILTSDEGVLLQTSRDSSIELMHETGMSGSLTEQ</sequence>
<evidence type="ECO:0000313" key="3">
    <source>
        <dbReference type="EMBL" id="QAY66402.1"/>
    </source>
</evidence>
<protein>
    <submittedName>
        <fullName evidence="3">DUF5050 domain-containing protein</fullName>
    </submittedName>
</protein>
<dbReference type="InterPro" id="IPR011042">
    <property type="entry name" value="6-blade_b-propeller_TolB-like"/>
</dbReference>
<dbReference type="SUPFAM" id="SSF69304">
    <property type="entry name" value="Tricorn protease N-terminal domain"/>
    <property type="match status" value="1"/>
</dbReference>
<dbReference type="RefSeq" id="WP_129439951.1">
    <property type="nucleotide sequence ID" value="NZ_CP035492.1"/>
</dbReference>
<dbReference type="InterPro" id="IPR032485">
    <property type="entry name" value="LRP1-like_beta_prop"/>
</dbReference>
<gene>
    <name evidence="3" type="ORF">ET464_08250</name>
</gene>
<dbReference type="AlphaFoldDB" id="A0A4P6ETY8"/>
<keyword evidence="1" id="KW-0732">Signal</keyword>
<dbReference type="KEGG" id="pprt:ET464_08250"/>
<organism evidence="3 4">
    <name type="scientific">Paenibacillus protaetiae</name>
    <dbReference type="NCBI Taxonomy" id="2509456"/>
    <lineage>
        <taxon>Bacteria</taxon>
        <taxon>Bacillati</taxon>
        <taxon>Bacillota</taxon>
        <taxon>Bacilli</taxon>
        <taxon>Bacillales</taxon>
        <taxon>Paenibacillaceae</taxon>
        <taxon>Paenibacillus</taxon>
    </lineage>
</organism>
<feature type="signal peptide" evidence="1">
    <location>
        <begin position="1"/>
        <end position="27"/>
    </location>
</feature>
<dbReference type="Proteomes" id="UP000293568">
    <property type="component" value="Chromosome"/>
</dbReference>
<feature type="chain" id="PRO_5020617359" evidence="1">
    <location>
        <begin position="28"/>
        <end position="535"/>
    </location>
</feature>
<proteinExistence type="predicted"/>
<dbReference type="Gene3D" id="2.120.10.30">
    <property type="entry name" value="TolB, C-terminal domain"/>
    <property type="match status" value="1"/>
</dbReference>
<accession>A0A4P6ETY8</accession>
<feature type="domain" description="Prolow-density lipoprotein receptor-related protein 1-like beta-propeller" evidence="2">
    <location>
        <begin position="330"/>
        <end position="449"/>
    </location>
</feature>
<keyword evidence="4" id="KW-1185">Reference proteome</keyword>